<feature type="signal peptide" evidence="1">
    <location>
        <begin position="1"/>
        <end position="30"/>
    </location>
</feature>
<reference evidence="2 3" key="1">
    <citation type="submission" date="2020-07" db="EMBL/GenBank/DDBJ databases">
        <title>Sequencing the genomes of 1000 actinobacteria strains.</title>
        <authorList>
            <person name="Klenk H.-P."/>
        </authorList>
    </citation>
    <scope>NUCLEOTIDE SEQUENCE [LARGE SCALE GENOMIC DNA]</scope>
    <source>
        <strain evidence="2 3">DSM 15131</strain>
    </source>
</reference>
<gene>
    <name evidence="2" type="ORF">BJ993_000276</name>
</gene>
<dbReference type="RefSeq" id="WP_179647467.1">
    <property type="nucleotide sequence ID" value="NZ_JACBZM010000001.1"/>
</dbReference>
<name>A0A7Y9ZGY9_9ACTN</name>
<feature type="chain" id="PRO_5031266222" evidence="1">
    <location>
        <begin position="31"/>
        <end position="192"/>
    </location>
</feature>
<keyword evidence="1" id="KW-0732">Signal</keyword>
<evidence type="ECO:0000313" key="2">
    <source>
        <dbReference type="EMBL" id="NYI43196.1"/>
    </source>
</evidence>
<evidence type="ECO:0000256" key="1">
    <source>
        <dbReference type="SAM" id="SignalP"/>
    </source>
</evidence>
<sequence>MIRAAVKLLLALTLTLGGVATVAAPTPAQAAATAAADCSATAARVAVFTDRLADVRARHTRAVNRTRELRRTVTRLQRSVDAHRTQRKVRKLRHARAELRASQARVRTIGGIANRTRDNLVAARIAHRLCTASPEEAETELLDILDLLGLSPLLEMIGLPALLQSLGVVDLLDSLGLADILENLGLGSLIGR</sequence>
<proteinExistence type="predicted"/>
<dbReference type="Proteomes" id="UP000562045">
    <property type="component" value="Unassembled WGS sequence"/>
</dbReference>
<evidence type="ECO:0000313" key="3">
    <source>
        <dbReference type="Proteomes" id="UP000562045"/>
    </source>
</evidence>
<comment type="caution">
    <text evidence="2">The sequence shown here is derived from an EMBL/GenBank/DDBJ whole genome shotgun (WGS) entry which is preliminary data.</text>
</comment>
<accession>A0A7Y9ZGY9</accession>
<dbReference type="EMBL" id="JACBZM010000001">
    <property type="protein sequence ID" value="NYI43196.1"/>
    <property type="molecule type" value="Genomic_DNA"/>
</dbReference>
<dbReference type="AlphaFoldDB" id="A0A7Y9ZGY9"/>
<organism evidence="2 3">
    <name type="scientific">Nocardioides aromaticivorans</name>
    <dbReference type="NCBI Taxonomy" id="200618"/>
    <lineage>
        <taxon>Bacteria</taxon>
        <taxon>Bacillati</taxon>
        <taxon>Actinomycetota</taxon>
        <taxon>Actinomycetes</taxon>
        <taxon>Propionibacteriales</taxon>
        <taxon>Nocardioidaceae</taxon>
        <taxon>Nocardioides</taxon>
    </lineage>
</organism>
<protein>
    <submittedName>
        <fullName evidence="2">TolA-binding protein</fullName>
    </submittedName>
</protein>